<dbReference type="InterPro" id="IPR028082">
    <property type="entry name" value="Peripla_BP_I"/>
</dbReference>
<dbReference type="PANTHER" id="PTHR30146">
    <property type="entry name" value="LACI-RELATED TRANSCRIPTIONAL REPRESSOR"/>
    <property type="match status" value="1"/>
</dbReference>
<dbReference type="SUPFAM" id="SSF47413">
    <property type="entry name" value="lambda repressor-like DNA-binding domains"/>
    <property type="match status" value="1"/>
</dbReference>
<dbReference type="InterPro" id="IPR046335">
    <property type="entry name" value="LacI/GalR-like_sensor"/>
</dbReference>
<dbReference type="AlphaFoldDB" id="A0A371RLZ1"/>
<dbReference type="GO" id="GO:0003700">
    <property type="term" value="F:DNA-binding transcription factor activity"/>
    <property type="evidence" value="ECO:0007669"/>
    <property type="project" value="TreeGrafter"/>
</dbReference>
<dbReference type="GO" id="GO:0000976">
    <property type="term" value="F:transcription cis-regulatory region binding"/>
    <property type="evidence" value="ECO:0007669"/>
    <property type="project" value="TreeGrafter"/>
</dbReference>
<proteinExistence type="predicted"/>
<dbReference type="OrthoDB" id="128688at2"/>
<dbReference type="Pfam" id="PF00356">
    <property type="entry name" value="LacI"/>
    <property type="match status" value="1"/>
</dbReference>
<dbReference type="FunCoup" id="A0A371RLZ1">
    <property type="interactions" value="354"/>
</dbReference>
<dbReference type="InterPro" id="IPR000843">
    <property type="entry name" value="HTH_LacI"/>
</dbReference>
<dbReference type="PANTHER" id="PTHR30146:SF153">
    <property type="entry name" value="LACTOSE OPERON REPRESSOR"/>
    <property type="match status" value="1"/>
</dbReference>
<gene>
    <name evidence="5" type="ORF">DX908_12355</name>
</gene>
<keyword evidence="3" id="KW-0804">Transcription</keyword>
<dbReference type="Gene3D" id="1.10.260.40">
    <property type="entry name" value="lambda repressor-like DNA-binding domains"/>
    <property type="match status" value="1"/>
</dbReference>
<sequence>MPNGTEKPGLTRSVEGKVTINDIARLANVSKKTVSRVINNSPLVREDTRRRVQAVIKRSGFTPDPRARALAFRRSFLVGMIYDNPSPQYVVNMQRGILDALEDTGHLLVLQPCDRSNPDLLDQIRAFVREQKPKGVILTPSISEDEEVAEILRQEDCPYVRIASVAVDDSDKLVRTHDHDGGREAARHLASLGHTRIAHVHGPELFRSAHERRRGFEEGLAEFGLTLLPELTREGAYTFDTGVECARELLSLDNPPTAIFLGNDEMAVGAYHAARAQGLRIPEDISVVGYDDTPMASRVWPLMTTVRIAIRDLGGEATRLLLGGREYADAKGEVDFSPELIVRASTRSLNGAA</sequence>
<comment type="caution">
    <text evidence="5">The sequence shown here is derived from an EMBL/GenBank/DDBJ whole genome shotgun (WGS) entry which is preliminary data.</text>
</comment>
<keyword evidence="2 5" id="KW-0238">DNA-binding</keyword>
<evidence type="ECO:0000256" key="3">
    <source>
        <dbReference type="ARBA" id="ARBA00023163"/>
    </source>
</evidence>
<dbReference type="PRINTS" id="PR00036">
    <property type="entry name" value="HTHLACI"/>
</dbReference>
<dbReference type="CDD" id="cd01545">
    <property type="entry name" value="PBP1_SalR"/>
    <property type="match status" value="1"/>
</dbReference>
<reference evidence="5 6" key="1">
    <citation type="submission" date="2018-08" db="EMBL/GenBank/DDBJ databases">
        <title>Parvularcula sp. SM1705, isolated from surface water of the South Sea China.</title>
        <authorList>
            <person name="Sun L."/>
        </authorList>
    </citation>
    <scope>NUCLEOTIDE SEQUENCE [LARGE SCALE GENOMIC DNA]</scope>
    <source>
        <strain evidence="5 6">SM1705</strain>
    </source>
</reference>
<dbReference type="Proteomes" id="UP000264589">
    <property type="component" value="Unassembled WGS sequence"/>
</dbReference>
<dbReference type="SMART" id="SM00354">
    <property type="entry name" value="HTH_LACI"/>
    <property type="match status" value="1"/>
</dbReference>
<evidence type="ECO:0000256" key="1">
    <source>
        <dbReference type="ARBA" id="ARBA00023015"/>
    </source>
</evidence>
<evidence type="ECO:0000256" key="2">
    <source>
        <dbReference type="ARBA" id="ARBA00023125"/>
    </source>
</evidence>
<dbReference type="Gene3D" id="3.40.50.2300">
    <property type="match status" value="2"/>
</dbReference>
<keyword evidence="6" id="KW-1185">Reference proteome</keyword>
<dbReference type="InParanoid" id="A0A371RLZ1"/>
<keyword evidence="1" id="KW-0805">Transcription regulation</keyword>
<dbReference type="InterPro" id="IPR010982">
    <property type="entry name" value="Lambda_DNA-bd_dom_sf"/>
</dbReference>
<dbReference type="SUPFAM" id="SSF53822">
    <property type="entry name" value="Periplasmic binding protein-like I"/>
    <property type="match status" value="1"/>
</dbReference>
<accession>A0A371RLZ1</accession>
<dbReference type="Pfam" id="PF13377">
    <property type="entry name" value="Peripla_BP_3"/>
    <property type="match status" value="1"/>
</dbReference>
<evidence type="ECO:0000313" key="6">
    <source>
        <dbReference type="Proteomes" id="UP000264589"/>
    </source>
</evidence>
<dbReference type="PROSITE" id="PS50932">
    <property type="entry name" value="HTH_LACI_2"/>
    <property type="match status" value="1"/>
</dbReference>
<dbReference type="CDD" id="cd01392">
    <property type="entry name" value="HTH_LacI"/>
    <property type="match status" value="1"/>
</dbReference>
<evidence type="ECO:0000313" key="5">
    <source>
        <dbReference type="EMBL" id="RFB06467.1"/>
    </source>
</evidence>
<dbReference type="RefSeq" id="WP_116393100.1">
    <property type="nucleotide sequence ID" value="NZ_QUQO01000001.1"/>
</dbReference>
<dbReference type="PROSITE" id="PS00356">
    <property type="entry name" value="HTH_LACI_1"/>
    <property type="match status" value="1"/>
</dbReference>
<name>A0A371RLZ1_9PROT</name>
<dbReference type="EMBL" id="QUQO01000001">
    <property type="protein sequence ID" value="RFB06467.1"/>
    <property type="molecule type" value="Genomic_DNA"/>
</dbReference>
<evidence type="ECO:0000259" key="4">
    <source>
        <dbReference type="PROSITE" id="PS50932"/>
    </source>
</evidence>
<organism evidence="5 6">
    <name type="scientific">Parvularcula marina</name>
    <dbReference type="NCBI Taxonomy" id="2292771"/>
    <lineage>
        <taxon>Bacteria</taxon>
        <taxon>Pseudomonadati</taxon>
        <taxon>Pseudomonadota</taxon>
        <taxon>Alphaproteobacteria</taxon>
        <taxon>Parvularculales</taxon>
        <taxon>Parvularculaceae</taxon>
        <taxon>Parvularcula</taxon>
    </lineage>
</organism>
<protein>
    <submittedName>
        <fullName evidence="5">LacI family DNA-binding transcriptional regulator</fullName>
    </submittedName>
</protein>
<feature type="domain" description="HTH lacI-type" evidence="4">
    <location>
        <begin position="18"/>
        <end position="72"/>
    </location>
</feature>